<evidence type="ECO:0000313" key="3">
    <source>
        <dbReference type="Proteomes" id="UP000076532"/>
    </source>
</evidence>
<evidence type="ECO:0000256" key="1">
    <source>
        <dbReference type="SAM" id="MobiDB-lite"/>
    </source>
</evidence>
<gene>
    <name evidence="2" type="ORF">FIBSPDRAFT_853766</name>
</gene>
<feature type="compositionally biased region" description="Polar residues" evidence="1">
    <location>
        <begin position="1"/>
        <end position="13"/>
    </location>
</feature>
<sequence length="57" mass="6052">MKSAPTTTSSVPKSATAPFSHLRSKTTPRPDSATQESCRDIHIASAPLHLPHPKSTS</sequence>
<accession>A0A166QH87</accession>
<dbReference type="AlphaFoldDB" id="A0A166QH87"/>
<proteinExistence type="predicted"/>
<reference evidence="2 3" key="1">
    <citation type="journal article" date="2016" name="Mol. Biol. Evol.">
        <title>Comparative Genomics of Early-Diverging Mushroom-Forming Fungi Provides Insights into the Origins of Lignocellulose Decay Capabilities.</title>
        <authorList>
            <person name="Nagy L.G."/>
            <person name="Riley R."/>
            <person name="Tritt A."/>
            <person name="Adam C."/>
            <person name="Daum C."/>
            <person name="Floudas D."/>
            <person name="Sun H."/>
            <person name="Yadav J.S."/>
            <person name="Pangilinan J."/>
            <person name="Larsson K.H."/>
            <person name="Matsuura K."/>
            <person name="Barry K."/>
            <person name="Labutti K."/>
            <person name="Kuo R."/>
            <person name="Ohm R.A."/>
            <person name="Bhattacharya S.S."/>
            <person name="Shirouzu T."/>
            <person name="Yoshinaga Y."/>
            <person name="Martin F.M."/>
            <person name="Grigoriev I.V."/>
            <person name="Hibbett D.S."/>
        </authorList>
    </citation>
    <scope>NUCLEOTIDE SEQUENCE [LARGE SCALE GENOMIC DNA]</scope>
    <source>
        <strain evidence="2 3">CBS 109695</strain>
    </source>
</reference>
<dbReference type="EMBL" id="KV417510">
    <property type="protein sequence ID" value="KZP27141.1"/>
    <property type="molecule type" value="Genomic_DNA"/>
</dbReference>
<dbReference type="Proteomes" id="UP000076532">
    <property type="component" value="Unassembled WGS sequence"/>
</dbReference>
<feature type="non-terminal residue" evidence="2">
    <location>
        <position position="57"/>
    </location>
</feature>
<keyword evidence="3" id="KW-1185">Reference proteome</keyword>
<evidence type="ECO:0000313" key="2">
    <source>
        <dbReference type="EMBL" id="KZP27141.1"/>
    </source>
</evidence>
<name>A0A166QH87_9AGAM</name>
<feature type="region of interest" description="Disordered" evidence="1">
    <location>
        <begin position="1"/>
        <end position="57"/>
    </location>
</feature>
<organism evidence="2 3">
    <name type="scientific">Athelia psychrophila</name>
    <dbReference type="NCBI Taxonomy" id="1759441"/>
    <lineage>
        <taxon>Eukaryota</taxon>
        <taxon>Fungi</taxon>
        <taxon>Dikarya</taxon>
        <taxon>Basidiomycota</taxon>
        <taxon>Agaricomycotina</taxon>
        <taxon>Agaricomycetes</taxon>
        <taxon>Agaricomycetidae</taxon>
        <taxon>Atheliales</taxon>
        <taxon>Atheliaceae</taxon>
        <taxon>Athelia</taxon>
    </lineage>
</organism>
<protein>
    <submittedName>
        <fullName evidence="2">Uncharacterized protein</fullName>
    </submittedName>
</protein>
<feature type="compositionally biased region" description="Polar residues" evidence="1">
    <location>
        <begin position="25"/>
        <end position="36"/>
    </location>
</feature>